<dbReference type="GO" id="GO:0004740">
    <property type="term" value="F:pyruvate dehydrogenase (acetyl-transferring) kinase activity"/>
    <property type="evidence" value="ECO:0007669"/>
    <property type="project" value="TreeGrafter"/>
</dbReference>
<dbReference type="Proteomes" id="UP000664169">
    <property type="component" value="Unassembled WGS sequence"/>
</dbReference>
<evidence type="ECO:0000256" key="4">
    <source>
        <dbReference type="ARBA" id="ARBA00022777"/>
    </source>
</evidence>
<evidence type="ECO:0000259" key="8">
    <source>
        <dbReference type="Pfam" id="PF10436"/>
    </source>
</evidence>
<dbReference type="SUPFAM" id="SSF55874">
    <property type="entry name" value="ATPase domain of HSP90 chaperone/DNA topoisomerase II/histidine kinase"/>
    <property type="match status" value="1"/>
</dbReference>
<dbReference type="Gene3D" id="1.20.140.20">
    <property type="entry name" value="Alpha-ketoacid/pyruvate dehydrogenase kinase, N-terminal domain"/>
    <property type="match status" value="1"/>
</dbReference>
<evidence type="ECO:0000313" key="9">
    <source>
        <dbReference type="EMBL" id="CAF9928293.1"/>
    </source>
</evidence>
<evidence type="ECO:0000256" key="7">
    <source>
        <dbReference type="RuleBase" id="RU366032"/>
    </source>
</evidence>
<comment type="caution">
    <text evidence="9">The sequence shown here is derived from an EMBL/GenBank/DDBJ whole genome shotgun (WGS) entry which is preliminary data.</text>
</comment>
<dbReference type="OrthoDB" id="407390at2759"/>
<dbReference type="InterPro" id="IPR036784">
    <property type="entry name" value="AK/P_DHK_N_sf"/>
</dbReference>
<proteinExistence type="inferred from homology"/>
<keyword evidence="5 7" id="KW-0067">ATP-binding</keyword>
<evidence type="ECO:0000256" key="2">
    <source>
        <dbReference type="ARBA" id="ARBA00022679"/>
    </source>
</evidence>
<dbReference type="PANTHER" id="PTHR11947:SF25">
    <property type="entry name" value="[PYRUVATE DEHYDROGENASE (ACETYL-TRANSFERRING)] KINASE 2, MITOCHONDRIAL"/>
    <property type="match status" value="1"/>
</dbReference>
<dbReference type="InterPro" id="IPR018955">
    <property type="entry name" value="BCDHK/PDK_N"/>
</dbReference>
<comment type="subcellular location">
    <subcellularLocation>
        <location evidence="7">Mitochondrion matrix</location>
    </subcellularLocation>
</comment>
<gene>
    <name evidence="9" type="ORF">GOMPHAMPRED_004645</name>
</gene>
<feature type="domain" description="Branched-chain alpha-ketoacid dehydrogenase kinase/Pyruvate dehydrogenase kinase N-terminal" evidence="8">
    <location>
        <begin position="41"/>
        <end position="202"/>
    </location>
</feature>
<dbReference type="InterPro" id="IPR036890">
    <property type="entry name" value="HATPase_C_sf"/>
</dbReference>
<dbReference type="GO" id="GO:0005759">
    <property type="term" value="C:mitochondrial matrix"/>
    <property type="evidence" value="ECO:0007669"/>
    <property type="project" value="UniProtKB-SubCell"/>
</dbReference>
<protein>
    <recommendedName>
        <fullName evidence="7">Protein-serine/threonine kinase</fullName>
        <ecNumber evidence="7">2.7.11.-</ecNumber>
    </recommendedName>
</protein>
<reference evidence="9" key="1">
    <citation type="submission" date="2021-03" db="EMBL/GenBank/DDBJ databases">
        <authorList>
            <person name="Tagirdzhanova G."/>
        </authorList>
    </citation>
    <scope>NUCLEOTIDE SEQUENCE</scope>
</reference>
<keyword evidence="3 7" id="KW-0547">Nucleotide-binding</keyword>
<dbReference type="InterPro" id="IPR039028">
    <property type="entry name" value="BCKD/PDK"/>
</dbReference>
<keyword evidence="6 7" id="KW-0496">Mitochondrion</keyword>
<dbReference type="PANTHER" id="PTHR11947">
    <property type="entry name" value="PYRUVATE DEHYDROGENASE KINASE"/>
    <property type="match status" value="1"/>
</dbReference>
<evidence type="ECO:0000256" key="1">
    <source>
        <dbReference type="ARBA" id="ARBA00006155"/>
    </source>
</evidence>
<sequence length="424" mass="47637">MSLPSCRPFLKNITTKALTTAAPAWRPTIVLDEWVQKEARPISLKQLTFFARNLNLDKLLTSAEYLRKEIPTRLAHRLRDLQSLPYAVVSNRHISHVYELYYSAFEDFRKVQPIKTVAQNDVYCELVRSKLNDHLTIIPSLAMGVLECRDMMPAEIIDEFVYTLLRSRISRRVIAEHHLALTQSFGNPSSQQQSEDEFIGQVFLKCNAERVLKTCGFLAQSLAKKSYPNAVVPEIQLEGHLNATFPYILSHLEYVIGELLRNSVAAVMDSAEQQGKPPSPIKVLVCEAPQHVIFRFSDQGGGIPRDIMPYLWSFSKGPRPEARLQNLQKVPRLAATMLEVASKSDVTAEHLIPQTGQGLGSLAQRSPDSKLGIGLPMSRIYAEYWAGALNVHGLEGYGTDQFLHISKLGNKNEQLSTRASMDQL</sequence>
<evidence type="ECO:0000256" key="5">
    <source>
        <dbReference type="ARBA" id="ARBA00022840"/>
    </source>
</evidence>
<organism evidence="9 10">
    <name type="scientific">Gomphillus americanus</name>
    <dbReference type="NCBI Taxonomy" id="1940652"/>
    <lineage>
        <taxon>Eukaryota</taxon>
        <taxon>Fungi</taxon>
        <taxon>Dikarya</taxon>
        <taxon>Ascomycota</taxon>
        <taxon>Pezizomycotina</taxon>
        <taxon>Lecanoromycetes</taxon>
        <taxon>OSLEUM clade</taxon>
        <taxon>Ostropomycetidae</taxon>
        <taxon>Ostropales</taxon>
        <taxon>Graphidaceae</taxon>
        <taxon>Gomphilloideae</taxon>
        <taxon>Gomphillus</taxon>
    </lineage>
</organism>
<evidence type="ECO:0000256" key="3">
    <source>
        <dbReference type="ARBA" id="ARBA00022741"/>
    </source>
</evidence>
<evidence type="ECO:0000256" key="6">
    <source>
        <dbReference type="ARBA" id="ARBA00023128"/>
    </source>
</evidence>
<dbReference type="EC" id="2.7.11.-" evidence="7"/>
<dbReference type="AlphaFoldDB" id="A0A8H3FPA1"/>
<dbReference type="EMBL" id="CAJPDQ010000029">
    <property type="protein sequence ID" value="CAF9928293.1"/>
    <property type="molecule type" value="Genomic_DNA"/>
</dbReference>
<keyword evidence="10" id="KW-1185">Reference proteome</keyword>
<dbReference type="Gene3D" id="3.30.565.10">
    <property type="entry name" value="Histidine kinase-like ATPase, C-terminal domain"/>
    <property type="match status" value="1"/>
</dbReference>
<keyword evidence="4 7" id="KW-0418">Kinase</keyword>
<comment type="similarity">
    <text evidence="1 7">Belongs to the PDK/BCKDK protein kinase family.</text>
</comment>
<dbReference type="Pfam" id="PF10436">
    <property type="entry name" value="BCDHK_Adom3"/>
    <property type="match status" value="1"/>
</dbReference>
<accession>A0A8H3FPA1</accession>
<dbReference type="GO" id="GO:0005524">
    <property type="term" value="F:ATP binding"/>
    <property type="evidence" value="ECO:0007669"/>
    <property type="project" value="UniProtKB-UniRule"/>
</dbReference>
<dbReference type="GO" id="GO:0010906">
    <property type="term" value="P:regulation of glucose metabolic process"/>
    <property type="evidence" value="ECO:0007669"/>
    <property type="project" value="TreeGrafter"/>
</dbReference>
<dbReference type="SUPFAM" id="SSF69012">
    <property type="entry name" value="alpha-ketoacid dehydrogenase kinase, N-terminal domain"/>
    <property type="match status" value="1"/>
</dbReference>
<keyword evidence="2 7" id="KW-0808">Transferase</keyword>
<evidence type="ECO:0000313" key="10">
    <source>
        <dbReference type="Proteomes" id="UP000664169"/>
    </source>
</evidence>
<name>A0A8H3FPA1_9LECA</name>